<reference evidence="1" key="1">
    <citation type="submission" date="2014-05" db="EMBL/GenBank/DDBJ databases">
        <authorList>
            <person name="Chronopoulou M."/>
        </authorList>
    </citation>
    <scope>NUCLEOTIDE SEQUENCE</scope>
    <source>
        <tissue evidence="1">Whole organism</tissue>
    </source>
</reference>
<organism evidence="1">
    <name type="scientific">Lepeophtheirus salmonis</name>
    <name type="common">Salmon louse</name>
    <name type="synonym">Caligus salmonis</name>
    <dbReference type="NCBI Taxonomy" id="72036"/>
    <lineage>
        <taxon>Eukaryota</taxon>
        <taxon>Metazoa</taxon>
        <taxon>Ecdysozoa</taxon>
        <taxon>Arthropoda</taxon>
        <taxon>Crustacea</taxon>
        <taxon>Multicrustacea</taxon>
        <taxon>Hexanauplia</taxon>
        <taxon>Copepoda</taxon>
        <taxon>Siphonostomatoida</taxon>
        <taxon>Caligidae</taxon>
        <taxon>Lepeophtheirus</taxon>
    </lineage>
</organism>
<protein>
    <submittedName>
        <fullName evidence="1">Uncharacterized protein</fullName>
    </submittedName>
</protein>
<proteinExistence type="predicted"/>
<accession>A0A0K2TA62</accession>
<dbReference type="EMBL" id="HACA01005522">
    <property type="protein sequence ID" value="CDW22883.1"/>
    <property type="molecule type" value="Transcribed_RNA"/>
</dbReference>
<sequence>MYEEGLKSFRLNLKMTVLVVRLLFLLYTGRGDNMSIMSD</sequence>
<evidence type="ECO:0000313" key="1">
    <source>
        <dbReference type="EMBL" id="CDW22883.1"/>
    </source>
</evidence>
<dbReference type="EMBL" id="HACA01005521">
    <property type="protein sequence ID" value="CDW22882.1"/>
    <property type="molecule type" value="Transcribed_RNA"/>
</dbReference>
<dbReference type="AlphaFoldDB" id="A0A0K2TA62"/>
<name>A0A0K2TA62_LEPSM</name>